<keyword evidence="2" id="KW-1185">Reference proteome</keyword>
<reference evidence="1 2" key="1">
    <citation type="submission" date="2016-10" db="EMBL/GenBank/DDBJ databases">
        <authorList>
            <person name="de Groot N.N."/>
        </authorList>
    </citation>
    <scope>NUCLEOTIDE SEQUENCE [LARGE SCALE GENOMIC DNA]</scope>
    <source>
        <strain evidence="1 2">DSM 23310</strain>
    </source>
</reference>
<dbReference type="AlphaFoldDB" id="A0A1H3F373"/>
<accession>A0A1H3F373</accession>
<dbReference type="RefSeq" id="WP_093755152.1">
    <property type="nucleotide sequence ID" value="NZ_FNNG01000026.1"/>
</dbReference>
<sequence>MKMSDLVGKHKKESCFKEVYGEPPMVHGAFTYRCEDCGNEWRMWLEVGVEGKDKIMPSPFTIGCKCGGWAEHVDWHKDIWFSEHGHRPIGIGMKFFALDHEYGCGKASIYMGEKKGY</sequence>
<proteinExistence type="predicted"/>
<dbReference type="Proteomes" id="UP000198828">
    <property type="component" value="Unassembled WGS sequence"/>
</dbReference>
<organism evidence="1 2">
    <name type="scientific">Tepidimicrobium xylanilyticum</name>
    <dbReference type="NCBI Taxonomy" id="1123352"/>
    <lineage>
        <taxon>Bacteria</taxon>
        <taxon>Bacillati</taxon>
        <taxon>Bacillota</taxon>
        <taxon>Tissierellia</taxon>
        <taxon>Tissierellales</taxon>
        <taxon>Tepidimicrobiaceae</taxon>
        <taxon>Tepidimicrobium</taxon>
    </lineage>
</organism>
<evidence type="ECO:0000313" key="1">
    <source>
        <dbReference type="EMBL" id="SDX85426.1"/>
    </source>
</evidence>
<name>A0A1H3F373_9FIRM</name>
<gene>
    <name evidence="1" type="ORF">SAMN05660923_03053</name>
</gene>
<dbReference type="EMBL" id="FNNG01000026">
    <property type="protein sequence ID" value="SDX85426.1"/>
    <property type="molecule type" value="Genomic_DNA"/>
</dbReference>
<dbReference type="OrthoDB" id="2085827at2"/>
<evidence type="ECO:0000313" key="2">
    <source>
        <dbReference type="Proteomes" id="UP000198828"/>
    </source>
</evidence>
<protein>
    <submittedName>
        <fullName evidence="1">Uncharacterized protein</fullName>
    </submittedName>
</protein>